<name>A0ABP1R757_9HEXA</name>
<feature type="region of interest" description="Disordered" evidence="1">
    <location>
        <begin position="180"/>
        <end position="324"/>
    </location>
</feature>
<feature type="region of interest" description="Disordered" evidence="1">
    <location>
        <begin position="1667"/>
        <end position="1686"/>
    </location>
</feature>
<feature type="compositionally biased region" description="Low complexity" evidence="1">
    <location>
        <begin position="932"/>
        <end position="963"/>
    </location>
</feature>
<feature type="compositionally biased region" description="Polar residues" evidence="1">
    <location>
        <begin position="1228"/>
        <end position="1257"/>
    </location>
</feature>
<feature type="region of interest" description="Disordered" evidence="1">
    <location>
        <begin position="1753"/>
        <end position="1801"/>
    </location>
</feature>
<feature type="compositionally biased region" description="Low complexity" evidence="1">
    <location>
        <begin position="1541"/>
        <end position="1551"/>
    </location>
</feature>
<gene>
    <name evidence="2" type="ORF">ODALV1_LOCUS18943</name>
</gene>
<feature type="region of interest" description="Disordered" evidence="1">
    <location>
        <begin position="2098"/>
        <end position="2139"/>
    </location>
</feature>
<comment type="caution">
    <text evidence="2">The sequence shown here is derived from an EMBL/GenBank/DDBJ whole genome shotgun (WGS) entry which is preliminary data.</text>
</comment>
<feature type="compositionally biased region" description="Low complexity" evidence="1">
    <location>
        <begin position="180"/>
        <end position="194"/>
    </location>
</feature>
<feature type="compositionally biased region" description="Polar residues" evidence="1">
    <location>
        <begin position="1305"/>
        <end position="1319"/>
    </location>
</feature>
<feature type="compositionally biased region" description="Basic and acidic residues" evidence="1">
    <location>
        <begin position="1792"/>
        <end position="1801"/>
    </location>
</feature>
<feature type="compositionally biased region" description="Low complexity" evidence="1">
    <location>
        <begin position="1387"/>
        <end position="1405"/>
    </location>
</feature>
<feature type="compositionally biased region" description="Polar residues" evidence="1">
    <location>
        <begin position="644"/>
        <end position="655"/>
    </location>
</feature>
<feature type="compositionally biased region" description="Acidic residues" evidence="1">
    <location>
        <begin position="1213"/>
        <end position="1226"/>
    </location>
</feature>
<feature type="region of interest" description="Disordered" evidence="1">
    <location>
        <begin position="879"/>
        <end position="920"/>
    </location>
</feature>
<feature type="compositionally biased region" description="Polar residues" evidence="1">
    <location>
        <begin position="1160"/>
        <end position="1169"/>
    </location>
</feature>
<feature type="region of interest" description="Disordered" evidence="1">
    <location>
        <begin position="932"/>
        <end position="965"/>
    </location>
</feature>
<protein>
    <submittedName>
        <fullName evidence="2">Uncharacterized protein</fullName>
    </submittedName>
</protein>
<feature type="region of interest" description="Disordered" evidence="1">
    <location>
        <begin position="680"/>
        <end position="783"/>
    </location>
</feature>
<feature type="compositionally biased region" description="Basic and acidic residues" evidence="1">
    <location>
        <begin position="1872"/>
        <end position="1897"/>
    </location>
</feature>
<reference evidence="2 3" key="1">
    <citation type="submission" date="2024-08" db="EMBL/GenBank/DDBJ databases">
        <authorList>
            <person name="Cucini C."/>
            <person name="Frati F."/>
        </authorList>
    </citation>
    <scope>NUCLEOTIDE SEQUENCE [LARGE SCALE GENOMIC DNA]</scope>
</reference>
<feature type="region of interest" description="Disordered" evidence="1">
    <location>
        <begin position="2058"/>
        <end position="2077"/>
    </location>
</feature>
<feature type="region of interest" description="Disordered" evidence="1">
    <location>
        <begin position="1510"/>
        <end position="1568"/>
    </location>
</feature>
<feature type="region of interest" description="Disordered" evidence="1">
    <location>
        <begin position="1"/>
        <end position="27"/>
    </location>
</feature>
<feature type="compositionally biased region" description="Basic and acidic residues" evidence="1">
    <location>
        <begin position="1758"/>
        <end position="1771"/>
    </location>
</feature>
<feature type="region of interest" description="Disordered" evidence="1">
    <location>
        <begin position="1858"/>
        <end position="1898"/>
    </location>
</feature>
<feature type="region of interest" description="Disordered" evidence="1">
    <location>
        <begin position="1387"/>
        <end position="1432"/>
    </location>
</feature>
<feature type="compositionally biased region" description="Low complexity" evidence="1">
    <location>
        <begin position="1170"/>
        <end position="1186"/>
    </location>
</feature>
<feature type="region of interest" description="Disordered" evidence="1">
    <location>
        <begin position="1052"/>
        <end position="1085"/>
    </location>
</feature>
<feature type="region of interest" description="Disordered" evidence="1">
    <location>
        <begin position="1706"/>
        <end position="1727"/>
    </location>
</feature>
<evidence type="ECO:0000256" key="1">
    <source>
        <dbReference type="SAM" id="MobiDB-lite"/>
    </source>
</evidence>
<feature type="compositionally biased region" description="Low complexity" evidence="1">
    <location>
        <begin position="258"/>
        <end position="284"/>
    </location>
</feature>
<keyword evidence="3" id="KW-1185">Reference proteome</keyword>
<feature type="compositionally biased region" description="Low complexity" evidence="1">
    <location>
        <begin position="1058"/>
        <end position="1069"/>
    </location>
</feature>
<accession>A0ABP1R757</accession>
<proteinExistence type="predicted"/>
<feature type="compositionally biased region" description="Basic and acidic residues" evidence="1">
    <location>
        <begin position="1"/>
        <end position="26"/>
    </location>
</feature>
<dbReference type="EMBL" id="CAXLJM020000062">
    <property type="protein sequence ID" value="CAL8120312.1"/>
    <property type="molecule type" value="Genomic_DNA"/>
</dbReference>
<feature type="region of interest" description="Disordered" evidence="1">
    <location>
        <begin position="1612"/>
        <end position="1643"/>
    </location>
</feature>
<evidence type="ECO:0000313" key="3">
    <source>
        <dbReference type="Proteomes" id="UP001642540"/>
    </source>
</evidence>
<sequence>MQDQIHSEKRGGKGIAPEKVKTEEHLGPTVTQALVEVLEQPENLGAETNKSTCDVGKKEEKANENVPNMESQMSLKQAPQNLAGSKDDPKLYEEIIKEISALDEMLEQYNDTSLPYITEFETSCGDSLVPTTNEIGVTDSQNPVSAVHVVPHQKHQETHSPCSTVSNLIAVNDNSSIILPETLSHSSPTSTSSPMNGNKVVDQNQNLDWSDEGGGRNNNGPIIHTSHLIQIPVVEPPPSSSNTGTFKTHSNNNRTFHSVSTSTSSSSSSSSEMNGNSNHHNTSSNDERHHQQHQPKRKGKGSSGSGGATNTTTASPVPAGGGGTYSKGTSYEILIPKITSGSFVSRDSSISSGKGTITTSSHSNRASIMVPVIESQQDANSTSQNGGKVRAQLNMGIFQPTTSSQDERASTPSSQGTNVLVQTTDTHTTHVPVTETGREEPMDTLVGGGGGIVIENNGELVVVDKNQHHPSASKISKMGNGNGSVSSTYITAVSEGKSSLGQSSSGTVSSAVMMMMRGDEEQWNFPSEKNLPRSLRKTRKTCFLDEGEGDGKLKARAESPYCDQSNGLYASSEHSVSSSDQCNYVGDVNGRNVACHKSPRVMPRKGIPSKCEIINKGDGNFALEGANKQIWNGLQQQQQHHQPHTTIVSTSSLASGSKEMGRSDRKKIYEDVVLRSQEPLKKPSSAHQHHHNSGIANNSSPSSTFTSSSGVSLSVRSNVTLEEEPIHRGKASNHHHPGKSRKGYNQHNNELQQQQQNIQQQQSAAPKPRVRQQIPSPGTEVPIPGTNLVTPQNQFIPFVNGSQHHPGDSYQSQISCTPITMSSHHSPDPVEIGTEEVHRDEPQQFTGRDVHLSSTSSPIKICHPLKSCGDSEFGEIGDNLGKTGDKGKARRGGRKGELNHSISGFEAVGQDDGNGSLPNQSQMMRMMMMMKSSAKNSVGSASSSSRSSSSSGSVSVKSSSSSSENNCADVFHENIVQDYPTNIFNVAAAVANQEVRSGGASPRGRKVSKEEASCKLIDEIGMGNTNGEKSNVGGGGGGNNAVVVMRAKVSGSGRGNLQQNANQTGNKKNGNGGGGGGGGVATQGNNTTLEIDDGYLSMINRNEAPLLWPEEFIENETFSRDEMKRLSVHLNDDETDDGGSSNSHSPSHPKTKKSGEKEANSTNKSEFATSNQNRNSMSGSSSNTSSGHEHNRRNRRERPHVPGRSSTDKTDYFSDDSLEMEGDDEMLLQSSSDNIKPNLNGKTASSATAVVRPSTSFIIPFNTKGDEDVKVEPVETSPPKKDGKLLNPIRKSNSQVSRIPKMVSPASSNRRSSAGNTGLIQKRDSFTKPASSQSGGSSPTSGFPKPCSFFIPFSTESQPTDGNIAAKMSASTGDNYVVNSAVGVNIPSRSTSLPSSRRNSSASTSDNKFQHHQAPIAWSISTSPSGDDSKLKQQQLLIKASASDNYVIDSNNKRVEEEGVAPSHPSNKVGEKLNGPIKVEEKVMVECEGSISTETANKLDLDEINLSITTTSISPTNSGSKTGDSLSKRAKFQKQETFLVSPSSRKSTTSSDGHGQRLIDPDNQSMTPSQDTALLLTIPSTHQNELGEQSNNIDLTYDINTTPTEHNQLTLLDNNDTEHGSPFQSQSAHQRRNGNERLNVNGEEMRNVGVNCEKASDMKKMRKELNPSSTLANHPDDSHNHFQQNYGATGSENLVLVNGGNGWEFDGKQGFDKGHQEEDNQNKHLETQESVAEELESVVKMFLKATADLLHPEEEEVAESRDTKWKSERGRSSGANLNCEPSGISSKSQADSNRDVDDDFKLKQPSVVIECRSGDGDDGDCGMLSKLKDYENGCFNQGESGNVQELLTDNISSLSDVAEKQPLMTSTPLADRSSRGSSERRKRRELDETSPILRKENNSSAIGVDKRLSFLMLPEARNEEEPVIEDLHEQPPAFIPEPPPAGVGDVIAPIRIVAPPHANILDSSSTSSSVAHPNHLHNLEGKVALDLLSQRITRKCPSPVENMSVSQFLHNKKNIWAMYDRPYDEDVLPPSFPRGFASRSQENLVDAMTHERLTKSFSARGQSSTLPLNCRPPPVQRRTSTFRNMFNKFRKHKTTDTVIPEGPEIRDEEAQSITSRETGPSEGKKRGFFSRLFRRSRKH</sequence>
<feature type="compositionally biased region" description="Low complexity" evidence="1">
    <location>
        <begin position="1331"/>
        <end position="1342"/>
    </location>
</feature>
<feature type="compositionally biased region" description="Basic residues" evidence="1">
    <location>
        <begin position="2126"/>
        <end position="2139"/>
    </location>
</feature>
<feature type="compositionally biased region" description="Basic residues" evidence="1">
    <location>
        <begin position="728"/>
        <end position="744"/>
    </location>
</feature>
<feature type="compositionally biased region" description="Low complexity" evidence="1">
    <location>
        <begin position="697"/>
        <end position="719"/>
    </location>
</feature>
<organism evidence="2 3">
    <name type="scientific">Orchesella dallaii</name>
    <dbReference type="NCBI Taxonomy" id="48710"/>
    <lineage>
        <taxon>Eukaryota</taxon>
        <taxon>Metazoa</taxon>
        <taxon>Ecdysozoa</taxon>
        <taxon>Arthropoda</taxon>
        <taxon>Hexapoda</taxon>
        <taxon>Collembola</taxon>
        <taxon>Entomobryomorpha</taxon>
        <taxon>Entomobryoidea</taxon>
        <taxon>Orchesellidae</taxon>
        <taxon>Orchesellinae</taxon>
        <taxon>Orchesella</taxon>
    </lineage>
</organism>
<dbReference type="Proteomes" id="UP001642540">
    <property type="component" value="Unassembled WGS sequence"/>
</dbReference>
<feature type="compositionally biased region" description="Basic residues" evidence="1">
    <location>
        <begin position="290"/>
        <end position="300"/>
    </location>
</feature>
<feature type="region of interest" description="Disordered" evidence="1">
    <location>
        <begin position="633"/>
        <end position="666"/>
    </location>
</feature>
<feature type="compositionally biased region" description="Gly residues" evidence="1">
    <location>
        <begin position="1070"/>
        <end position="1081"/>
    </location>
</feature>
<feature type="compositionally biased region" description="Polar residues" evidence="1">
    <location>
        <begin position="2058"/>
        <end position="2067"/>
    </location>
</feature>
<feature type="region of interest" description="Disordered" evidence="1">
    <location>
        <begin position="1130"/>
        <end position="1343"/>
    </location>
</feature>
<feature type="compositionally biased region" description="Polar residues" evidence="1">
    <location>
        <begin position="1419"/>
        <end position="1432"/>
    </location>
</feature>
<feature type="compositionally biased region" description="Basic and acidic residues" evidence="1">
    <location>
        <begin position="1264"/>
        <end position="1284"/>
    </location>
</feature>
<evidence type="ECO:0000313" key="2">
    <source>
        <dbReference type="EMBL" id="CAL8120312.1"/>
    </source>
</evidence>
<feature type="compositionally biased region" description="Polar residues" evidence="1">
    <location>
        <begin position="240"/>
        <end position="257"/>
    </location>
</feature>
<feature type="compositionally biased region" description="Low complexity" evidence="1">
    <location>
        <begin position="745"/>
        <end position="762"/>
    </location>
</feature>
<feature type="region of interest" description="Disordered" evidence="1">
    <location>
        <begin position="40"/>
        <end position="67"/>
    </location>
</feature>